<dbReference type="GO" id="GO:0009316">
    <property type="term" value="C:3-isopropylmalate dehydratase complex"/>
    <property type="evidence" value="ECO:0007669"/>
    <property type="project" value="InterPro"/>
</dbReference>
<comment type="caution">
    <text evidence="12">The sequence shown here is derived from an EMBL/GenBank/DDBJ whole genome shotgun (WGS) entry which is preliminary data.</text>
</comment>
<organism evidence="12 13">
    <name type="scientific">Sulfobacillus thermosulfidooxidans</name>
    <dbReference type="NCBI Taxonomy" id="28034"/>
    <lineage>
        <taxon>Bacteria</taxon>
        <taxon>Bacillati</taxon>
        <taxon>Bacillota</taxon>
        <taxon>Clostridia</taxon>
        <taxon>Eubacteriales</taxon>
        <taxon>Clostridiales Family XVII. Incertae Sedis</taxon>
        <taxon>Sulfobacillus</taxon>
    </lineage>
</organism>
<evidence type="ECO:0000256" key="5">
    <source>
        <dbReference type="ARBA" id="ARBA00011271"/>
    </source>
</evidence>
<proteinExistence type="inferred from homology"/>
<evidence type="ECO:0000256" key="6">
    <source>
        <dbReference type="ARBA" id="ARBA00022430"/>
    </source>
</evidence>
<dbReference type="CDD" id="cd01577">
    <property type="entry name" value="IPMI_Swivel"/>
    <property type="match status" value="1"/>
</dbReference>
<evidence type="ECO:0000313" key="13">
    <source>
        <dbReference type="Proteomes" id="UP000242705"/>
    </source>
</evidence>
<dbReference type="NCBIfam" id="TIGR00171">
    <property type="entry name" value="leuD"/>
    <property type="match status" value="1"/>
</dbReference>
<feature type="domain" description="Aconitase A/isopropylmalate dehydratase small subunit swivel" evidence="11">
    <location>
        <begin position="1"/>
        <end position="123"/>
    </location>
</feature>
<evidence type="ECO:0000259" key="11">
    <source>
        <dbReference type="Pfam" id="PF00694"/>
    </source>
</evidence>
<evidence type="ECO:0000256" key="3">
    <source>
        <dbReference type="ARBA" id="ARBA00004729"/>
    </source>
</evidence>
<evidence type="ECO:0000256" key="7">
    <source>
        <dbReference type="ARBA" id="ARBA00022605"/>
    </source>
</evidence>
<dbReference type="NCBIfam" id="NF002458">
    <property type="entry name" value="PRK01641.1"/>
    <property type="match status" value="1"/>
</dbReference>
<dbReference type="RefSeq" id="WP_020373976.1">
    <property type="nucleotide sequence ID" value="NZ_MDZD01000018.1"/>
</dbReference>
<evidence type="ECO:0000256" key="1">
    <source>
        <dbReference type="ARBA" id="ARBA00000491"/>
    </source>
</evidence>
<dbReference type="EMBL" id="PXYX01000045">
    <property type="protein sequence ID" value="PSR24704.1"/>
    <property type="molecule type" value="Genomic_DNA"/>
</dbReference>
<name>A0A1R0IPM5_SULTH</name>
<dbReference type="InterPro" id="IPR004431">
    <property type="entry name" value="3-IsopropMal_deHydase_ssu"/>
</dbReference>
<dbReference type="SUPFAM" id="SSF52016">
    <property type="entry name" value="LeuD/IlvD-like"/>
    <property type="match status" value="1"/>
</dbReference>
<dbReference type="PANTHER" id="PTHR43345:SF5">
    <property type="entry name" value="3-ISOPROPYLMALATE DEHYDRATASE SMALL SUBUNIT"/>
    <property type="match status" value="1"/>
</dbReference>
<accession>A0A1R0IPM5</accession>
<keyword evidence="6 10" id="KW-0432">Leucine biosynthesis</keyword>
<dbReference type="UniPathway" id="UPA00048">
    <property type="reaction ID" value="UER00071"/>
</dbReference>
<protein>
    <recommendedName>
        <fullName evidence="10">3-isopropylmalate dehydratase small subunit</fullName>
        <ecNumber evidence="10">4.2.1.33</ecNumber>
    </recommendedName>
    <alternativeName>
        <fullName evidence="10">Alpha-IPM isomerase</fullName>
        <shortName evidence="10">IPMI</shortName>
    </alternativeName>
    <alternativeName>
        <fullName evidence="10">Isopropylmalate isomerase</fullName>
    </alternativeName>
</protein>
<dbReference type="Proteomes" id="UP000242705">
    <property type="component" value="Unassembled WGS sequence"/>
</dbReference>
<evidence type="ECO:0000256" key="8">
    <source>
        <dbReference type="ARBA" id="ARBA00023239"/>
    </source>
</evidence>
<dbReference type="Pfam" id="PF00694">
    <property type="entry name" value="Aconitase_C"/>
    <property type="match status" value="1"/>
</dbReference>
<dbReference type="PANTHER" id="PTHR43345">
    <property type="entry name" value="3-ISOPROPYLMALATE DEHYDRATASE SMALL SUBUNIT 2-RELATED-RELATED"/>
    <property type="match status" value="1"/>
</dbReference>
<comment type="function">
    <text evidence="2 10">Catalyzes the isomerization between 2-isopropylmalate and 3-isopropylmalate, via the formation of 2-isopropylmaleate.</text>
</comment>
<dbReference type="InterPro" id="IPR033940">
    <property type="entry name" value="IPMI_Swivel"/>
</dbReference>
<dbReference type="InterPro" id="IPR000573">
    <property type="entry name" value="AconitaseA/IPMdHydase_ssu_swvl"/>
</dbReference>
<keyword evidence="7 10" id="KW-0028">Amino-acid biosynthesis</keyword>
<comment type="similarity">
    <text evidence="4 10">Belongs to the LeuD family. LeuD type 1 subfamily.</text>
</comment>
<keyword evidence="9 10" id="KW-0100">Branched-chain amino acid biosynthesis</keyword>
<dbReference type="GO" id="GO:0009098">
    <property type="term" value="P:L-leucine biosynthetic process"/>
    <property type="evidence" value="ECO:0007669"/>
    <property type="project" value="UniProtKB-UniRule"/>
</dbReference>
<evidence type="ECO:0000256" key="4">
    <source>
        <dbReference type="ARBA" id="ARBA00009845"/>
    </source>
</evidence>
<comment type="catalytic activity">
    <reaction evidence="1 10">
        <text>(2R,3S)-3-isopropylmalate = (2S)-2-isopropylmalate</text>
        <dbReference type="Rhea" id="RHEA:32287"/>
        <dbReference type="ChEBI" id="CHEBI:1178"/>
        <dbReference type="ChEBI" id="CHEBI:35121"/>
        <dbReference type="EC" id="4.2.1.33"/>
    </reaction>
</comment>
<dbReference type="EC" id="4.2.1.33" evidence="10"/>
<dbReference type="GO" id="GO:0003861">
    <property type="term" value="F:3-isopropylmalate dehydratase activity"/>
    <property type="evidence" value="ECO:0007669"/>
    <property type="project" value="UniProtKB-UniRule"/>
</dbReference>
<evidence type="ECO:0000313" key="12">
    <source>
        <dbReference type="EMBL" id="PSR24704.1"/>
    </source>
</evidence>
<evidence type="ECO:0000256" key="10">
    <source>
        <dbReference type="HAMAP-Rule" id="MF_01031"/>
    </source>
</evidence>
<sequence>MTPLQQHRGLAVPLNRANIDTDQIIPKQFLKRVERSGFGEFLFFDWRYDAQGRPRPDFILNEPRYAGASILIAGQNFGCGSSREHAPWALADYGFRVIIAPSFADIFYNNCFKNGMLPLILPELTVRHLMSLAEGSTPLYLTVDVENLQVKADDGQLIASFELDPYLQETLVHGLDDIARTLQYEDRITLYESQHG</sequence>
<dbReference type="AlphaFoldDB" id="A0A1R0IPM5"/>
<comment type="subunit">
    <text evidence="5 10">Heterodimer of LeuC and LeuD.</text>
</comment>
<evidence type="ECO:0000256" key="9">
    <source>
        <dbReference type="ARBA" id="ARBA00023304"/>
    </source>
</evidence>
<dbReference type="HAMAP" id="MF_01031">
    <property type="entry name" value="LeuD_type1"/>
    <property type="match status" value="1"/>
</dbReference>
<keyword evidence="8 10" id="KW-0456">Lyase</keyword>
<dbReference type="InterPro" id="IPR015928">
    <property type="entry name" value="Aconitase/3IPM_dehydase_swvl"/>
</dbReference>
<comment type="pathway">
    <text evidence="3 10">Amino-acid biosynthesis; L-leucine biosynthesis; L-leucine from 3-methyl-2-oxobutanoate: step 2/4.</text>
</comment>
<evidence type="ECO:0000256" key="2">
    <source>
        <dbReference type="ARBA" id="ARBA00002695"/>
    </source>
</evidence>
<gene>
    <name evidence="10 12" type="primary">leuD</name>
    <name evidence="12" type="ORF">C7B47_14175</name>
</gene>
<dbReference type="FunFam" id="3.20.19.10:FF:000003">
    <property type="entry name" value="3-isopropylmalate dehydratase small subunit"/>
    <property type="match status" value="1"/>
</dbReference>
<dbReference type="InterPro" id="IPR050075">
    <property type="entry name" value="LeuD"/>
</dbReference>
<reference evidence="12 13" key="1">
    <citation type="journal article" date="2014" name="BMC Genomics">
        <title>Comparison of environmental and isolate Sulfobacillus genomes reveals diverse carbon, sulfur, nitrogen, and hydrogen metabolisms.</title>
        <authorList>
            <person name="Justice N.B."/>
            <person name="Norman A."/>
            <person name="Brown C.T."/>
            <person name="Singh A."/>
            <person name="Thomas B.C."/>
            <person name="Banfield J.F."/>
        </authorList>
    </citation>
    <scope>NUCLEOTIDE SEQUENCE [LARGE SCALE GENOMIC DNA]</scope>
    <source>
        <strain evidence="12">AMDSBA5</strain>
    </source>
</reference>
<dbReference type="Gene3D" id="3.20.19.10">
    <property type="entry name" value="Aconitase, domain 4"/>
    <property type="match status" value="1"/>
</dbReference>